<evidence type="ECO:0000313" key="2">
    <source>
        <dbReference type="EMBL" id="MCY6959425.1"/>
    </source>
</evidence>
<reference evidence="2" key="1">
    <citation type="submission" date="2022-12" db="EMBL/GenBank/DDBJ databases">
        <title>Clostridium sp. nov., isolated from industrial wastewater.</title>
        <authorList>
            <person name="Jiayan W."/>
        </authorList>
    </citation>
    <scope>NUCLEOTIDE SEQUENCE</scope>
    <source>
        <strain evidence="2">ZC22-4</strain>
    </source>
</reference>
<evidence type="ECO:0000259" key="1">
    <source>
        <dbReference type="Pfam" id="PF22481"/>
    </source>
</evidence>
<accession>A0ABT4DAS9</accession>
<protein>
    <recommendedName>
        <fullName evidence="1">DUF6985 domain-containing protein</fullName>
    </recommendedName>
</protein>
<dbReference type="InterPro" id="IPR054254">
    <property type="entry name" value="DUF6985"/>
</dbReference>
<sequence>MINNITKTNYGLEGTIEFKLFNTAINVLMDKDIDLEYANLCAKSLNNLDDITINKLCEFSILYCNDFCDDIGEEPPKFNTVKDVLNYIQPNCLIIDTPKDNSKPVIHLELNCDWEIEHGLEWTINDGKILYVGSFNAEDGWSDPSYYEKISWNYAFSK</sequence>
<organism evidence="2 3">
    <name type="scientific">Clostridium brassicae</name>
    <dbReference type="NCBI Taxonomy" id="2999072"/>
    <lineage>
        <taxon>Bacteria</taxon>
        <taxon>Bacillati</taxon>
        <taxon>Bacillota</taxon>
        <taxon>Clostridia</taxon>
        <taxon>Eubacteriales</taxon>
        <taxon>Clostridiaceae</taxon>
        <taxon>Clostridium</taxon>
    </lineage>
</organism>
<dbReference type="Pfam" id="PF22481">
    <property type="entry name" value="DUF6985"/>
    <property type="match status" value="1"/>
</dbReference>
<dbReference type="RefSeq" id="WP_268061855.1">
    <property type="nucleotide sequence ID" value="NZ_JAPQFJ010000013.1"/>
</dbReference>
<dbReference type="EMBL" id="JAPQFJ010000013">
    <property type="protein sequence ID" value="MCY6959425.1"/>
    <property type="molecule type" value="Genomic_DNA"/>
</dbReference>
<gene>
    <name evidence="2" type="ORF">OW729_12475</name>
</gene>
<keyword evidence="3" id="KW-1185">Reference proteome</keyword>
<name>A0ABT4DAS9_9CLOT</name>
<proteinExistence type="predicted"/>
<evidence type="ECO:0000313" key="3">
    <source>
        <dbReference type="Proteomes" id="UP001144612"/>
    </source>
</evidence>
<dbReference type="Proteomes" id="UP001144612">
    <property type="component" value="Unassembled WGS sequence"/>
</dbReference>
<comment type="caution">
    <text evidence="2">The sequence shown here is derived from an EMBL/GenBank/DDBJ whole genome shotgun (WGS) entry which is preliminary data.</text>
</comment>
<feature type="domain" description="DUF6985" evidence="1">
    <location>
        <begin position="3"/>
        <end position="136"/>
    </location>
</feature>